<keyword evidence="3" id="KW-1185">Reference proteome</keyword>
<keyword evidence="1" id="KW-0812">Transmembrane</keyword>
<accession>A0ABU2WFW4</accession>
<keyword evidence="1" id="KW-1133">Transmembrane helix</keyword>
<dbReference type="Pfam" id="PF04964">
    <property type="entry name" value="Flp_Fap"/>
    <property type="match status" value="1"/>
</dbReference>
<protein>
    <submittedName>
        <fullName evidence="2">Flp family type IVb pilin</fullName>
    </submittedName>
</protein>
<dbReference type="EMBL" id="JAVRIC010000005">
    <property type="protein sequence ID" value="MDT0496758.1"/>
    <property type="molecule type" value="Genomic_DNA"/>
</dbReference>
<dbReference type="InterPro" id="IPR007047">
    <property type="entry name" value="Flp_Fap"/>
</dbReference>
<evidence type="ECO:0000313" key="2">
    <source>
        <dbReference type="EMBL" id="MDT0496758.1"/>
    </source>
</evidence>
<proteinExistence type="predicted"/>
<feature type="transmembrane region" description="Helical" evidence="1">
    <location>
        <begin position="20"/>
        <end position="38"/>
    </location>
</feature>
<name>A0ABU2WFW4_9GAMM</name>
<gene>
    <name evidence="2" type="ORF">RM530_05195</name>
</gene>
<organism evidence="2 3">
    <name type="scientific">Banduia mediterranea</name>
    <dbReference type="NCBI Taxonomy" id="3075609"/>
    <lineage>
        <taxon>Bacteria</taxon>
        <taxon>Pseudomonadati</taxon>
        <taxon>Pseudomonadota</taxon>
        <taxon>Gammaproteobacteria</taxon>
        <taxon>Nevskiales</taxon>
        <taxon>Algiphilaceae</taxon>
        <taxon>Banduia</taxon>
    </lineage>
</organism>
<dbReference type="Proteomes" id="UP001254608">
    <property type="component" value="Unassembled WGS sequence"/>
</dbReference>
<comment type="caution">
    <text evidence="2">The sequence shown here is derived from an EMBL/GenBank/DDBJ whole genome shotgun (WGS) entry which is preliminary data.</text>
</comment>
<dbReference type="RefSeq" id="WP_311364151.1">
    <property type="nucleotide sequence ID" value="NZ_JAVRIC010000005.1"/>
</dbReference>
<evidence type="ECO:0000256" key="1">
    <source>
        <dbReference type="SAM" id="Phobius"/>
    </source>
</evidence>
<reference evidence="2 3" key="1">
    <citation type="submission" date="2023-09" db="EMBL/GenBank/DDBJ databases">
        <authorList>
            <person name="Rey-Velasco X."/>
        </authorList>
    </citation>
    <scope>NUCLEOTIDE SEQUENCE [LARGE SCALE GENOMIC DNA]</scope>
    <source>
        <strain evidence="2 3">W345</strain>
    </source>
</reference>
<evidence type="ECO:0000313" key="3">
    <source>
        <dbReference type="Proteomes" id="UP001254608"/>
    </source>
</evidence>
<keyword evidence="1" id="KW-0472">Membrane</keyword>
<sequence>MLKQMKQFLRDEEGATAIEYGLIVGLIAVVLIAAFTLLGTDLGTLFTDVANKVPDVPT</sequence>